<evidence type="ECO:0000313" key="3">
    <source>
        <dbReference type="Proteomes" id="UP000053611"/>
    </source>
</evidence>
<organism evidence="2 3">
    <name type="scientific">Cutaneotrichosporon oleaginosum</name>
    <dbReference type="NCBI Taxonomy" id="879819"/>
    <lineage>
        <taxon>Eukaryota</taxon>
        <taxon>Fungi</taxon>
        <taxon>Dikarya</taxon>
        <taxon>Basidiomycota</taxon>
        <taxon>Agaricomycotina</taxon>
        <taxon>Tremellomycetes</taxon>
        <taxon>Trichosporonales</taxon>
        <taxon>Trichosporonaceae</taxon>
        <taxon>Cutaneotrichosporon</taxon>
    </lineage>
</organism>
<dbReference type="GO" id="GO:0035658">
    <property type="term" value="C:Mon1-Ccz1 complex"/>
    <property type="evidence" value="ECO:0007669"/>
    <property type="project" value="InterPro"/>
</dbReference>
<evidence type="ECO:0008006" key="4">
    <source>
        <dbReference type="Google" id="ProtNLM"/>
    </source>
</evidence>
<feature type="compositionally biased region" description="Basic and acidic residues" evidence="1">
    <location>
        <begin position="52"/>
        <end position="62"/>
    </location>
</feature>
<reference evidence="2 3" key="1">
    <citation type="submission" date="2015-03" db="EMBL/GenBank/DDBJ databases">
        <title>Genomics and transcriptomics of the oil-accumulating basidiomycete yeast T. oleaginosus allow insights into substrate utilization and the diverse evolutionary trajectories of mating systems in fungi.</title>
        <authorList>
            <consortium name="DOE Joint Genome Institute"/>
            <person name="Kourist R."/>
            <person name="Kracht O."/>
            <person name="Bracharz F."/>
            <person name="Lipzen A."/>
            <person name="Nolan M."/>
            <person name="Ohm R."/>
            <person name="Grigoriev I."/>
            <person name="Sun S."/>
            <person name="Heitman J."/>
            <person name="Bruck T."/>
            <person name="Nowrousian M."/>
        </authorList>
    </citation>
    <scope>NUCLEOTIDE SEQUENCE [LARGE SCALE GENOMIC DNA]</scope>
    <source>
        <strain evidence="2 3">IBC0246</strain>
    </source>
</reference>
<dbReference type="STRING" id="879819.A0A0J0XB70"/>
<dbReference type="PANTHER" id="PTHR13056:SF0">
    <property type="entry name" value="VACUOLAR FUSION PROTEIN CCZ1 HOMOLOG-RELATED"/>
    <property type="match status" value="1"/>
</dbReference>
<dbReference type="OrthoDB" id="240546at2759"/>
<keyword evidence="3" id="KW-1185">Reference proteome</keyword>
<feature type="compositionally biased region" description="Low complexity" evidence="1">
    <location>
        <begin position="559"/>
        <end position="589"/>
    </location>
</feature>
<dbReference type="EMBL" id="KQ087329">
    <property type="protein sequence ID" value="KLT38298.1"/>
    <property type="molecule type" value="Genomic_DNA"/>
</dbReference>
<dbReference type="GO" id="GO:0016192">
    <property type="term" value="P:vesicle-mediated transport"/>
    <property type="evidence" value="ECO:0007669"/>
    <property type="project" value="InterPro"/>
</dbReference>
<proteinExistence type="predicted"/>
<feature type="compositionally biased region" description="Basic and acidic residues" evidence="1">
    <location>
        <begin position="373"/>
        <end position="384"/>
    </location>
</feature>
<evidence type="ECO:0000256" key="1">
    <source>
        <dbReference type="SAM" id="MobiDB-lite"/>
    </source>
</evidence>
<accession>A0A0J0XB70</accession>
<dbReference type="RefSeq" id="XP_018274789.1">
    <property type="nucleotide sequence ID" value="XM_018424714.1"/>
</dbReference>
<feature type="compositionally biased region" description="Low complexity" evidence="1">
    <location>
        <begin position="523"/>
        <end position="532"/>
    </location>
</feature>
<evidence type="ECO:0000313" key="2">
    <source>
        <dbReference type="EMBL" id="KLT38298.1"/>
    </source>
</evidence>
<name>A0A0J0XB70_9TREE</name>
<dbReference type="GeneID" id="28985317"/>
<feature type="region of interest" description="Disordered" evidence="1">
    <location>
        <begin position="349"/>
        <end position="399"/>
    </location>
</feature>
<feature type="region of interest" description="Disordered" evidence="1">
    <location>
        <begin position="24"/>
        <end position="63"/>
    </location>
</feature>
<feature type="region of interest" description="Disordered" evidence="1">
    <location>
        <begin position="417"/>
        <end position="613"/>
    </location>
</feature>
<feature type="compositionally biased region" description="Polar residues" evidence="1">
    <location>
        <begin position="417"/>
        <end position="427"/>
    </location>
</feature>
<dbReference type="PANTHER" id="PTHR13056">
    <property type="entry name" value="VACUOLAR FUSION PROTEIN CCZ1 HOMOLOG-RELATED"/>
    <property type="match status" value="1"/>
</dbReference>
<feature type="compositionally biased region" description="Polar residues" evidence="1">
    <location>
        <begin position="545"/>
        <end position="555"/>
    </location>
</feature>
<protein>
    <recommendedName>
        <fullName evidence="4">CCZ1/INTU/HSP4 first Longin domain-containing protein</fullName>
    </recommendedName>
</protein>
<sequence length="789" mass="84373">MLSSADHPSLAHFVIFNPTLARKPPKVTPDAHALAHSSPSPKAKHHPVAAAEQDRDRDRDRDLEDDLREAAQIVFYTAREAGGVSRDRMLRQVGLAKGLMGFADMVAAEDNAPYWAIHAAHQRLLVYSPEPNWFIYINVALPREVKDKDKEVAKDAPPPPPPPSDGMLIEGLRRGYDDFCLLHASLESHLPPTPAFASLLERYWTRFAFALEAAYMSPGPSDPLHMWLGGYPAELEDVALREALNSLVEGEGEAGAGLVSPKRPLMVAGATPRGSEGEALVRFLLARLVALPQPPAPKPERHSLGFGFRRKPPPLKKDLLKVVEADTRRTSWGLASPLSWVGFAASAPASRSATPAPVPTPTPTVGPSGLSKSVDEREKPERSAPRPTGATHKPRWPSLGISFGDAVGNVGAVFGLSSSPKPESRLSQEIGRSGAATPAHSDVSDAKADSVEEEAKERDDFKFSSAEHEGEVAKAEKGEEDVKVEDDRTNTADGQTSAMRPDKQQADAEGGATLGPTAADGELSSSLQLASAAEDHPAGIAATPLETTPGDTQKPTPVPASIELPAEPASAPEESTPASSEHAAHLAAEPPSPTRPRSLAASLDDGASVTGSQPSVADLDAAIHSDVEMAWESRAIYLAGRRRRLFWVTRESTLLFFICPHGDEHDLQDHDSLPTATAVLRVFAAYALLADKEEERRETKPETTVFHADNITETCGSMDTAESGTLAALRAMVLGGVGEVLAQTASGKFAIGKRGEEDGEMYALTGRNASLTDAERVVREFALLRPEFT</sequence>
<gene>
    <name evidence="2" type="ORF">CC85DRAFT_289653</name>
</gene>
<dbReference type="InterPro" id="IPR013176">
    <property type="entry name" value="Ccz1"/>
</dbReference>
<dbReference type="Proteomes" id="UP000053611">
    <property type="component" value="Unassembled WGS sequence"/>
</dbReference>
<dbReference type="AlphaFoldDB" id="A0A0J0XB70"/>
<feature type="compositionally biased region" description="Basic and acidic residues" evidence="1">
    <location>
        <begin position="442"/>
        <end position="490"/>
    </location>
</feature>